<keyword evidence="6" id="KW-1185">Reference proteome</keyword>
<evidence type="ECO:0000256" key="3">
    <source>
        <dbReference type="SAM" id="Coils"/>
    </source>
</evidence>
<name>A0A078KXI2_9GAMM</name>
<organism evidence="5 6">
    <name type="scientific">Legionella massiliensis</name>
    <dbReference type="NCBI Taxonomy" id="1034943"/>
    <lineage>
        <taxon>Bacteria</taxon>
        <taxon>Pseudomonadati</taxon>
        <taxon>Pseudomonadota</taxon>
        <taxon>Gammaproteobacteria</taxon>
        <taxon>Legionellales</taxon>
        <taxon>Legionellaceae</taxon>
        <taxon>Legionella</taxon>
    </lineage>
</organism>
<sequence length="375" mass="41215">MSKQFIGLRKEELDTPCLVIDQEKLHSNLELMRQHASHSQVNLRPHCKTHKCSKLAKLQLEYGAIGISVAKVSEAEGLINEGVRGVLITSPIVTSYKIARLLRCLQKAPDTIIVLDNEENLRELNQAAASIQQRLNVLVDLDPGIGRTGLKPEPALQLAKKVVNSDWLSLLGLQCYAGNLQHISSYEERKARSLAVMQQASGVVRNFREAGLPCEILSGTGTGTYDIDVAASEITEIQPGSYTVMDVEYAAIGSKENQQTFTSFQHAMTLLTTVISSNREEHVTVDAGTKAIYVDAHNKPKIISHTSLAYDWGGFGDEQGKISAVNGAKLPKNKEVIELIVPHCDPTINLYNQFFLTSNDVVVDVWDIDLRGASQ</sequence>
<comment type="similarity">
    <text evidence="1">Belongs to the DSD1 family.</text>
</comment>
<keyword evidence="2" id="KW-0456">Lyase</keyword>
<dbReference type="Pfam" id="PF01168">
    <property type="entry name" value="Ala_racemase_N"/>
    <property type="match status" value="1"/>
</dbReference>
<dbReference type="OrthoDB" id="9772497at2"/>
<feature type="coiled-coil region" evidence="3">
    <location>
        <begin position="114"/>
        <end position="141"/>
    </location>
</feature>
<dbReference type="AlphaFoldDB" id="A0A078KXI2"/>
<dbReference type="STRING" id="1034943.BN59_01986"/>
<evidence type="ECO:0000313" key="6">
    <source>
        <dbReference type="Proteomes" id="UP000044071"/>
    </source>
</evidence>
<reference evidence="5 6" key="1">
    <citation type="submission" date="2014-06" db="EMBL/GenBank/DDBJ databases">
        <authorList>
            <person name="Urmite Genomes Urmite Genomes"/>
        </authorList>
    </citation>
    <scope>NUCLEOTIDE SEQUENCE [LARGE SCALE GENOMIC DNA]</scope>
</reference>
<dbReference type="GO" id="GO:0036088">
    <property type="term" value="P:D-serine catabolic process"/>
    <property type="evidence" value="ECO:0007669"/>
    <property type="project" value="TreeGrafter"/>
</dbReference>
<evidence type="ECO:0000256" key="1">
    <source>
        <dbReference type="ARBA" id="ARBA00005323"/>
    </source>
</evidence>
<accession>A0A078KXI2</accession>
<dbReference type="InterPro" id="IPR029066">
    <property type="entry name" value="PLP-binding_barrel"/>
</dbReference>
<dbReference type="Gene3D" id="2.40.37.20">
    <property type="entry name" value="D-serine dehydratase-like domain"/>
    <property type="match status" value="1"/>
</dbReference>
<feature type="domain" description="D-serine dehydratase-like" evidence="4">
    <location>
        <begin position="267"/>
        <end position="358"/>
    </location>
</feature>
<protein>
    <submittedName>
        <fullName evidence="5">D-threonine aldolase</fullName>
    </submittedName>
</protein>
<dbReference type="InterPro" id="IPR001608">
    <property type="entry name" value="Ala_racemase_N"/>
</dbReference>
<dbReference type="Proteomes" id="UP000044071">
    <property type="component" value="Unassembled WGS sequence"/>
</dbReference>
<dbReference type="SMART" id="SM01119">
    <property type="entry name" value="D-ser_dehydrat"/>
    <property type="match status" value="1"/>
</dbReference>
<dbReference type="Gene3D" id="3.20.20.10">
    <property type="entry name" value="Alanine racemase"/>
    <property type="match status" value="1"/>
</dbReference>
<dbReference type="GO" id="GO:0008721">
    <property type="term" value="F:D-serine ammonia-lyase activity"/>
    <property type="evidence" value="ECO:0007669"/>
    <property type="project" value="TreeGrafter"/>
</dbReference>
<dbReference type="SUPFAM" id="SSF51419">
    <property type="entry name" value="PLP-binding barrel"/>
    <property type="match status" value="1"/>
</dbReference>
<dbReference type="PANTHER" id="PTHR28004">
    <property type="entry name" value="ZGC:162816-RELATED"/>
    <property type="match status" value="1"/>
</dbReference>
<dbReference type="InterPro" id="IPR051466">
    <property type="entry name" value="D-amino_acid_metab_enzyme"/>
</dbReference>
<evidence type="ECO:0000256" key="2">
    <source>
        <dbReference type="ARBA" id="ARBA00023239"/>
    </source>
</evidence>
<keyword evidence="3" id="KW-0175">Coiled coil</keyword>
<dbReference type="EMBL" id="CCSB01000002">
    <property type="protein sequence ID" value="CDZ77696.1"/>
    <property type="molecule type" value="Genomic_DNA"/>
</dbReference>
<dbReference type="InterPro" id="IPR026956">
    <property type="entry name" value="D-ser_dehydrat-like_dom"/>
</dbReference>
<dbReference type="Pfam" id="PF14031">
    <property type="entry name" value="D-ser_dehydrat"/>
    <property type="match status" value="1"/>
</dbReference>
<dbReference type="InterPro" id="IPR042208">
    <property type="entry name" value="D-ser_dehydrat-like_sf"/>
</dbReference>
<dbReference type="RefSeq" id="WP_043874191.1">
    <property type="nucleotide sequence ID" value="NZ_CCVW01000002.1"/>
</dbReference>
<dbReference type="eggNOG" id="COG3616">
    <property type="taxonomic scope" value="Bacteria"/>
</dbReference>
<dbReference type="CDD" id="cd06819">
    <property type="entry name" value="PLPDE_III_LS_D-TA"/>
    <property type="match status" value="1"/>
</dbReference>
<gene>
    <name evidence="5" type="ORF">BN59_01986</name>
</gene>
<evidence type="ECO:0000259" key="4">
    <source>
        <dbReference type="SMART" id="SM01119"/>
    </source>
</evidence>
<dbReference type="PANTHER" id="PTHR28004:SF2">
    <property type="entry name" value="D-SERINE DEHYDRATASE"/>
    <property type="match status" value="1"/>
</dbReference>
<proteinExistence type="inferred from homology"/>
<evidence type="ECO:0000313" key="5">
    <source>
        <dbReference type="EMBL" id="CDZ77696.1"/>
    </source>
</evidence>